<gene>
    <name evidence="7" type="ORF">CRHIZ90672A_00011109</name>
</gene>
<keyword evidence="8" id="KW-1185">Reference proteome</keyword>
<evidence type="ECO:0000313" key="7">
    <source>
        <dbReference type="EMBL" id="CAH0021270.1"/>
    </source>
</evidence>
<keyword evidence="4" id="KW-0804">Transcription</keyword>
<sequence>MSSTEQETRRRLFWACYCLDRMMSAGSPELVVFRSEHIRLQLPCDEHQYLFGIQCWTPVINLEDMPAVEHELVQSQRDLGLFSQYVQIMQLRYSILRYVRNHPEDPKELAPWDPSSTFAQCTHKMLTWKESLAPQFQLLPDIIHARQTQDQLTPLMMLHVWYEQCMSDLYRIVMPGFPESLPDSILSQAPAGWVEQHQLACSLRLFASVANIEGFIFLDSSLPMCVFDSICVRLQWLFMLPPKSQAKRKQEDVASFKILSRQIERMAKYFRQAQWLGLNIGRGKSAHQESQRMGSSDMPFGVSRIAAPGDVDPSANPGAINPCNPRPGDGSLYSPNQEMGFSNALYHDSHIVPFNGWGDAEVVSSLTNFAGMSGEWLAIGVEEESDLTRFCETGGQ</sequence>
<evidence type="ECO:0000256" key="2">
    <source>
        <dbReference type="ARBA" id="ARBA00022723"/>
    </source>
</evidence>
<dbReference type="PANTHER" id="PTHR47338:SF7">
    <property type="entry name" value="ZN(II)2CYS6 TRANSCRIPTION FACTOR (EUROFUNG)"/>
    <property type="match status" value="1"/>
</dbReference>
<dbReference type="CDD" id="cd12148">
    <property type="entry name" value="fungal_TF_MHR"/>
    <property type="match status" value="1"/>
</dbReference>
<dbReference type="PANTHER" id="PTHR47338">
    <property type="entry name" value="ZN(II)2CYS6 TRANSCRIPTION FACTOR (EUROFUNG)-RELATED"/>
    <property type="match status" value="1"/>
</dbReference>
<dbReference type="EMBL" id="CABFNQ020000653">
    <property type="protein sequence ID" value="CAH0021270.1"/>
    <property type="molecule type" value="Genomic_DNA"/>
</dbReference>
<dbReference type="OrthoDB" id="5055047at2759"/>
<evidence type="ECO:0000256" key="1">
    <source>
        <dbReference type="ARBA" id="ARBA00004123"/>
    </source>
</evidence>
<evidence type="ECO:0000256" key="4">
    <source>
        <dbReference type="ARBA" id="ARBA00023163"/>
    </source>
</evidence>
<dbReference type="Proteomes" id="UP000696573">
    <property type="component" value="Unassembled WGS sequence"/>
</dbReference>
<evidence type="ECO:0000259" key="6">
    <source>
        <dbReference type="Pfam" id="PF04082"/>
    </source>
</evidence>
<dbReference type="InterPro" id="IPR007219">
    <property type="entry name" value="XnlR_reg_dom"/>
</dbReference>
<dbReference type="GO" id="GO:0005634">
    <property type="term" value="C:nucleus"/>
    <property type="evidence" value="ECO:0007669"/>
    <property type="project" value="UniProtKB-SubCell"/>
</dbReference>
<keyword evidence="2" id="KW-0479">Metal-binding</keyword>
<evidence type="ECO:0000256" key="3">
    <source>
        <dbReference type="ARBA" id="ARBA00023015"/>
    </source>
</evidence>
<evidence type="ECO:0000256" key="5">
    <source>
        <dbReference type="ARBA" id="ARBA00023242"/>
    </source>
</evidence>
<name>A0A9N9V8D3_9HYPO</name>
<dbReference type="Pfam" id="PF04082">
    <property type="entry name" value="Fungal_trans"/>
    <property type="match status" value="1"/>
</dbReference>
<proteinExistence type="predicted"/>
<comment type="subcellular location">
    <subcellularLocation>
        <location evidence="1">Nucleus</location>
    </subcellularLocation>
</comment>
<organism evidence="7 8">
    <name type="scientific">Clonostachys rhizophaga</name>
    <dbReference type="NCBI Taxonomy" id="160324"/>
    <lineage>
        <taxon>Eukaryota</taxon>
        <taxon>Fungi</taxon>
        <taxon>Dikarya</taxon>
        <taxon>Ascomycota</taxon>
        <taxon>Pezizomycotina</taxon>
        <taxon>Sordariomycetes</taxon>
        <taxon>Hypocreomycetidae</taxon>
        <taxon>Hypocreales</taxon>
        <taxon>Bionectriaceae</taxon>
        <taxon>Clonostachys</taxon>
    </lineage>
</organism>
<keyword evidence="5" id="KW-0539">Nucleus</keyword>
<evidence type="ECO:0000313" key="8">
    <source>
        <dbReference type="Proteomes" id="UP000696573"/>
    </source>
</evidence>
<dbReference type="GO" id="GO:0003677">
    <property type="term" value="F:DNA binding"/>
    <property type="evidence" value="ECO:0007669"/>
    <property type="project" value="InterPro"/>
</dbReference>
<dbReference type="InterPro" id="IPR050815">
    <property type="entry name" value="TF_fung"/>
</dbReference>
<feature type="domain" description="Xylanolytic transcriptional activator regulatory" evidence="6">
    <location>
        <begin position="3"/>
        <end position="48"/>
    </location>
</feature>
<keyword evidence="3" id="KW-0805">Transcription regulation</keyword>
<dbReference type="GO" id="GO:0006351">
    <property type="term" value="P:DNA-templated transcription"/>
    <property type="evidence" value="ECO:0007669"/>
    <property type="project" value="InterPro"/>
</dbReference>
<reference evidence="7" key="1">
    <citation type="submission" date="2021-10" db="EMBL/GenBank/DDBJ databases">
        <authorList>
            <person name="Piombo E."/>
        </authorList>
    </citation>
    <scope>NUCLEOTIDE SEQUENCE</scope>
</reference>
<dbReference type="GO" id="GO:0008270">
    <property type="term" value="F:zinc ion binding"/>
    <property type="evidence" value="ECO:0007669"/>
    <property type="project" value="InterPro"/>
</dbReference>
<dbReference type="AlphaFoldDB" id="A0A9N9V8D3"/>
<comment type="caution">
    <text evidence="7">The sequence shown here is derived from an EMBL/GenBank/DDBJ whole genome shotgun (WGS) entry which is preliminary data.</text>
</comment>
<protein>
    <recommendedName>
        <fullName evidence="6">Xylanolytic transcriptional activator regulatory domain-containing protein</fullName>
    </recommendedName>
</protein>
<accession>A0A9N9V8D3</accession>
<dbReference type="GO" id="GO:0000981">
    <property type="term" value="F:DNA-binding transcription factor activity, RNA polymerase II-specific"/>
    <property type="evidence" value="ECO:0007669"/>
    <property type="project" value="InterPro"/>
</dbReference>